<dbReference type="PANTHER" id="PTHR42776">
    <property type="entry name" value="SERINE PEPTIDASE S9 FAMILY MEMBER"/>
    <property type="match status" value="1"/>
</dbReference>
<evidence type="ECO:0000313" key="4">
    <source>
        <dbReference type="EMBL" id="GAA2898186.1"/>
    </source>
</evidence>
<keyword evidence="1" id="KW-0378">Hydrolase</keyword>
<proteinExistence type="predicted"/>
<feature type="domain" description="Peptidase S9 prolyl oligopeptidase catalytic" evidence="3">
    <location>
        <begin position="394"/>
        <end position="598"/>
    </location>
</feature>
<protein>
    <recommendedName>
        <fullName evidence="3">Peptidase S9 prolyl oligopeptidase catalytic domain-containing protein</fullName>
    </recommendedName>
</protein>
<dbReference type="SUPFAM" id="SSF53474">
    <property type="entry name" value="alpha/beta-Hydrolases"/>
    <property type="match status" value="1"/>
</dbReference>
<dbReference type="Proteomes" id="UP001500831">
    <property type="component" value="Unassembled WGS sequence"/>
</dbReference>
<evidence type="ECO:0000313" key="5">
    <source>
        <dbReference type="Proteomes" id="UP001500831"/>
    </source>
</evidence>
<dbReference type="SUPFAM" id="SSF82171">
    <property type="entry name" value="DPP6 N-terminal domain-like"/>
    <property type="match status" value="1"/>
</dbReference>
<dbReference type="RefSeq" id="WP_344979195.1">
    <property type="nucleotide sequence ID" value="NZ_BAAAVI010000061.1"/>
</dbReference>
<sequence>MISATKSRAGTATGEPDQPFVRRLNFRFSPGGRYAACLAADDRDSPMSPELWDLTGPAPRPRTVRTRDGETTANVPLPTDEGDLLLCRSGAYGSRLTFASRSDSGKTVEEIELIGVRRGGLRLFPGTARFPALVLETDGDANTVVWRLPGRTAPPERIVRLPYLVGGGVWLDEEGGRLALVSTGPGAGAMVLDLSHGTTTALGLPDGEHLLLTAPRGGVLLTAARQGGVHRLGVRSLGDRGPTVFPDRLNEIEGTVTPLALDPAGRLLALSVVRRARSHLLIHDLVADNASEIELPPGDLYPTAHWSGSGLRLVHSASDRPTGVITVPEPSRPRLLAPRDGRRSRWTAARTQQYAAPEGTTEAVVYGDPVGSRHLVVALHGGPEAAWRLGFDPLFQRLAAEGIAVVAPNQRGSTGYGSAHRDAIHGAWGGPDLADILHLGRSLVAERGPDRPRPMLYGASYGAYLALLAAAAEPDLWDRAAVVAPFLSGALLHEDGPGSVRNLINRLGGREEIRTDDLGPRDLLRLADRIRLPLLIVHGEQDPIIPVSHSRRLHDRLLRTRHVHGAPMTYLEVPGAGHDPLTDSGGHAVTRRVLGFFRTGAPSPR</sequence>
<reference evidence="5" key="1">
    <citation type="journal article" date="2019" name="Int. J. Syst. Evol. Microbiol.">
        <title>The Global Catalogue of Microorganisms (GCM) 10K type strain sequencing project: providing services to taxonomists for standard genome sequencing and annotation.</title>
        <authorList>
            <consortium name="The Broad Institute Genomics Platform"/>
            <consortium name="The Broad Institute Genome Sequencing Center for Infectious Disease"/>
            <person name="Wu L."/>
            <person name="Ma J."/>
        </authorList>
    </citation>
    <scope>NUCLEOTIDE SEQUENCE [LARGE SCALE GENOMIC DNA]</scope>
    <source>
        <strain evidence="5">JCM 6242</strain>
    </source>
</reference>
<accession>A0ABP6IPP7</accession>
<evidence type="ECO:0000256" key="2">
    <source>
        <dbReference type="SAM" id="MobiDB-lite"/>
    </source>
</evidence>
<keyword evidence="5" id="KW-1185">Reference proteome</keyword>
<dbReference type="Pfam" id="PF00326">
    <property type="entry name" value="Peptidase_S9"/>
    <property type="match status" value="1"/>
</dbReference>
<name>A0ABP6IPP7_9ACTN</name>
<dbReference type="InterPro" id="IPR001375">
    <property type="entry name" value="Peptidase_S9_cat"/>
</dbReference>
<dbReference type="Gene3D" id="3.40.50.1820">
    <property type="entry name" value="alpha/beta hydrolase"/>
    <property type="match status" value="1"/>
</dbReference>
<feature type="region of interest" description="Disordered" evidence="2">
    <location>
        <begin position="46"/>
        <end position="78"/>
    </location>
</feature>
<evidence type="ECO:0000256" key="1">
    <source>
        <dbReference type="ARBA" id="ARBA00022801"/>
    </source>
</evidence>
<dbReference type="InterPro" id="IPR029058">
    <property type="entry name" value="AB_hydrolase_fold"/>
</dbReference>
<comment type="caution">
    <text evidence="4">The sequence shown here is derived from an EMBL/GenBank/DDBJ whole genome shotgun (WGS) entry which is preliminary data.</text>
</comment>
<gene>
    <name evidence="4" type="ORF">GCM10010517_63260</name>
</gene>
<organism evidence="4 5">
    <name type="scientific">Streptosporangium fragile</name>
    <dbReference type="NCBI Taxonomy" id="46186"/>
    <lineage>
        <taxon>Bacteria</taxon>
        <taxon>Bacillati</taxon>
        <taxon>Actinomycetota</taxon>
        <taxon>Actinomycetes</taxon>
        <taxon>Streptosporangiales</taxon>
        <taxon>Streptosporangiaceae</taxon>
        <taxon>Streptosporangium</taxon>
    </lineage>
</organism>
<dbReference type="EMBL" id="BAAAVI010000061">
    <property type="protein sequence ID" value="GAA2898186.1"/>
    <property type="molecule type" value="Genomic_DNA"/>
</dbReference>
<dbReference type="PANTHER" id="PTHR42776:SF27">
    <property type="entry name" value="DIPEPTIDYL PEPTIDASE FAMILY MEMBER 6"/>
    <property type="match status" value="1"/>
</dbReference>
<evidence type="ECO:0000259" key="3">
    <source>
        <dbReference type="Pfam" id="PF00326"/>
    </source>
</evidence>